<dbReference type="GO" id="GO:0012505">
    <property type="term" value="C:endomembrane system"/>
    <property type="evidence" value="ECO:0007669"/>
    <property type="project" value="UniProtKB-SubCell"/>
</dbReference>
<dbReference type="STRING" id="1295533.A0A1E3HPI0"/>
<keyword evidence="4 5" id="KW-0472">Membrane</keyword>
<keyword evidence="8" id="KW-1185">Reference proteome</keyword>
<dbReference type="Pfam" id="PF10277">
    <property type="entry name" value="Frag1"/>
    <property type="match status" value="1"/>
</dbReference>
<proteinExistence type="predicted"/>
<evidence type="ECO:0000256" key="1">
    <source>
        <dbReference type="ARBA" id="ARBA00004127"/>
    </source>
</evidence>
<protein>
    <recommendedName>
        <fullName evidence="6">CWH43-like N-terminal domain-containing protein</fullName>
    </recommendedName>
</protein>
<comment type="subcellular location">
    <subcellularLocation>
        <location evidence="1">Endomembrane system</location>
        <topology evidence="1">Multi-pass membrane protein</topology>
    </subcellularLocation>
</comment>
<comment type="caution">
    <text evidence="7">The sequence shown here is derived from an EMBL/GenBank/DDBJ whole genome shotgun (WGS) entry which is preliminary data.</text>
</comment>
<reference evidence="7 8" key="1">
    <citation type="submission" date="2016-06" db="EMBL/GenBank/DDBJ databases">
        <title>Evolution of pathogenesis and genome organization in the Tremellales.</title>
        <authorList>
            <person name="Cuomo C."/>
            <person name="Litvintseva A."/>
            <person name="Heitman J."/>
            <person name="Chen Y."/>
            <person name="Sun S."/>
            <person name="Springer D."/>
            <person name="Dromer F."/>
            <person name="Young S."/>
            <person name="Zeng Q."/>
            <person name="Chapman S."/>
            <person name="Gujja S."/>
            <person name="Saif S."/>
            <person name="Birren B."/>
        </authorList>
    </citation>
    <scope>NUCLEOTIDE SEQUENCE [LARGE SCALE GENOMIC DNA]</scope>
    <source>
        <strain evidence="7 8">CBS 6039</strain>
    </source>
</reference>
<sequence>MYVVKAGLRLSKLHNIVPHQSRQSSTNDGRADIMSKSEGQISQDEIQSVKDSRHRHMWYKSWILLPILATTVWFAGLTSLLGLWISQGRPRYDENVADVAFISDIGGANEALFLAICIFTDILYFSSVCAIRCLRHKRDLPEHIGKWENILGWLAVVFCFIGCAGLFTLAKWNAYDYTTVHWDGTLIFIIGTGSSAFCQTAEVWLLRKGHKHRKHLPRNAWFKLFIVSADIILAAAFGATYLYCGGRATAYNDHTADQCNSTSSKAAVLEWTIAYGLNLYFLTFVIDLWPAGKIKQPPEKEEESV</sequence>
<organism evidence="7 8">
    <name type="scientific">Cryptococcus amylolentus CBS 6039</name>
    <dbReference type="NCBI Taxonomy" id="1295533"/>
    <lineage>
        <taxon>Eukaryota</taxon>
        <taxon>Fungi</taxon>
        <taxon>Dikarya</taxon>
        <taxon>Basidiomycota</taxon>
        <taxon>Agaricomycotina</taxon>
        <taxon>Tremellomycetes</taxon>
        <taxon>Tremellales</taxon>
        <taxon>Cryptococcaceae</taxon>
        <taxon>Cryptococcus</taxon>
    </lineage>
</organism>
<dbReference type="RefSeq" id="XP_018993319.1">
    <property type="nucleotide sequence ID" value="XM_019137883.1"/>
</dbReference>
<dbReference type="AlphaFoldDB" id="A0A1E3HPI0"/>
<evidence type="ECO:0000259" key="6">
    <source>
        <dbReference type="Pfam" id="PF10277"/>
    </source>
</evidence>
<accession>A0A1E3HPI0</accession>
<dbReference type="PANTHER" id="PTHR21324:SF2">
    <property type="entry name" value="EG:22E5.9 PROTEIN"/>
    <property type="match status" value="1"/>
</dbReference>
<keyword evidence="3 5" id="KW-1133">Transmembrane helix</keyword>
<evidence type="ECO:0000256" key="3">
    <source>
        <dbReference type="ARBA" id="ARBA00022989"/>
    </source>
</evidence>
<feature type="domain" description="CWH43-like N-terminal" evidence="6">
    <location>
        <begin position="62"/>
        <end position="290"/>
    </location>
</feature>
<name>A0A1E3HPI0_9TREE</name>
<dbReference type="InterPro" id="IPR019402">
    <property type="entry name" value="CWH43_N"/>
</dbReference>
<feature type="transmembrane region" description="Helical" evidence="5">
    <location>
        <begin position="184"/>
        <end position="204"/>
    </location>
</feature>
<dbReference type="EMBL" id="AWGJ01000006">
    <property type="protein sequence ID" value="ODN78273.1"/>
    <property type="molecule type" value="Genomic_DNA"/>
</dbReference>
<dbReference type="OrthoDB" id="10032492at2759"/>
<evidence type="ECO:0000313" key="8">
    <source>
        <dbReference type="Proteomes" id="UP000094065"/>
    </source>
</evidence>
<evidence type="ECO:0000313" key="7">
    <source>
        <dbReference type="EMBL" id="ODN78273.1"/>
    </source>
</evidence>
<feature type="transmembrane region" description="Helical" evidence="5">
    <location>
        <begin position="151"/>
        <end position="172"/>
    </location>
</feature>
<dbReference type="PANTHER" id="PTHR21324">
    <property type="entry name" value="FASTING-INDUCIBLE INTEGRAL MEMBRANE PROTEIN TM6P1-RELATED"/>
    <property type="match status" value="1"/>
</dbReference>
<evidence type="ECO:0000256" key="5">
    <source>
        <dbReference type="SAM" id="Phobius"/>
    </source>
</evidence>
<feature type="transmembrane region" description="Helical" evidence="5">
    <location>
        <begin position="271"/>
        <end position="290"/>
    </location>
</feature>
<keyword evidence="2 5" id="KW-0812">Transmembrane</keyword>
<dbReference type="GeneID" id="30155230"/>
<evidence type="ECO:0000256" key="2">
    <source>
        <dbReference type="ARBA" id="ARBA00022692"/>
    </source>
</evidence>
<dbReference type="InterPro" id="IPR050911">
    <property type="entry name" value="DRAM/TMEM150_Autophagy_Mod"/>
</dbReference>
<feature type="transmembrane region" description="Helical" evidence="5">
    <location>
        <begin position="62"/>
        <end position="85"/>
    </location>
</feature>
<feature type="transmembrane region" description="Helical" evidence="5">
    <location>
        <begin position="224"/>
        <end position="243"/>
    </location>
</feature>
<dbReference type="GO" id="GO:0005886">
    <property type="term" value="C:plasma membrane"/>
    <property type="evidence" value="ECO:0007669"/>
    <property type="project" value="TreeGrafter"/>
</dbReference>
<dbReference type="Proteomes" id="UP000094065">
    <property type="component" value="Unassembled WGS sequence"/>
</dbReference>
<gene>
    <name evidence="7" type="ORF">L202_03921</name>
</gene>
<evidence type="ECO:0000256" key="4">
    <source>
        <dbReference type="ARBA" id="ARBA00023136"/>
    </source>
</evidence>
<feature type="transmembrane region" description="Helical" evidence="5">
    <location>
        <begin position="111"/>
        <end position="131"/>
    </location>
</feature>